<protein>
    <submittedName>
        <fullName evidence="1">Uncharacterized protein</fullName>
    </submittedName>
</protein>
<evidence type="ECO:0000313" key="1">
    <source>
        <dbReference type="EMBL" id="MCA6064269.1"/>
    </source>
</evidence>
<proteinExistence type="predicted"/>
<evidence type="ECO:0000313" key="2">
    <source>
        <dbReference type="Proteomes" id="UP000714380"/>
    </source>
</evidence>
<accession>A0ABS7ZRG4</accession>
<reference evidence="1 2" key="1">
    <citation type="submission" date="2020-12" db="EMBL/GenBank/DDBJ databases">
        <title>Novel Thalassolituus-related marine hydrocarbonoclastic bacteria mediated algae-derived hydrocarbons mineralization in twilight zone of the northern South China Sea.</title>
        <authorList>
            <person name="Dong C."/>
        </authorList>
    </citation>
    <scope>NUCLEOTIDE SEQUENCE [LARGE SCALE GENOMIC DNA]</scope>
    <source>
        <strain evidence="1 2">IMCC1826</strain>
    </source>
</reference>
<dbReference type="EMBL" id="JAEDAH010000058">
    <property type="protein sequence ID" value="MCA6064269.1"/>
    <property type="molecule type" value="Genomic_DNA"/>
</dbReference>
<organism evidence="1 2">
    <name type="scientific">Thalassolituus marinus</name>
    <dbReference type="NCBI Taxonomy" id="671053"/>
    <lineage>
        <taxon>Bacteria</taxon>
        <taxon>Pseudomonadati</taxon>
        <taxon>Pseudomonadota</taxon>
        <taxon>Gammaproteobacteria</taxon>
        <taxon>Oceanospirillales</taxon>
        <taxon>Oceanospirillaceae</taxon>
        <taxon>Thalassolituus</taxon>
    </lineage>
</organism>
<comment type="caution">
    <text evidence="1">The sequence shown here is derived from an EMBL/GenBank/DDBJ whole genome shotgun (WGS) entry which is preliminary data.</text>
</comment>
<gene>
    <name evidence="1" type="ORF">I9W95_11690</name>
</gene>
<dbReference type="RefSeq" id="WP_225675074.1">
    <property type="nucleotide sequence ID" value="NZ_JAEDAH010000058.1"/>
</dbReference>
<dbReference type="Proteomes" id="UP000714380">
    <property type="component" value="Unassembled WGS sequence"/>
</dbReference>
<keyword evidence="2" id="KW-1185">Reference proteome</keyword>
<sequence>MSRFDWLRILLIRALSDARRESISYKNINIWNWLSEPLRIATKRHWQMIAGAVLVMLGGLSPFSGKSVGHSVQHCCCLAVSR</sequence>
<name>A0ABS7ZRG4_9GAMM</name>